<sequence>MQFPSWPLLSGFARSSPRRLAPVFSFLKVEEQSSVCRRRRSRIDGFRRKGGWAIGSVVVEGDRLLCSSSK</sequence>
<accession>A0A8T0CK51</accession>
<name>A0A8T0CK51_CORYI</name>
<comment type="caution">
    <text evidence="1">The sequence shown here is derived from an EMBL/GenBank/DDBJ whole genome shotgun (WGS) entry which is preliminary data.</text>
</comment>
<reference evidence="1" key="1">
    <citation type="submission" date="2020-05" db="EMBL/GenBank/DDBJ databases">
        <title>WGS assembly of Corymbia citriodora subspecies variegata.</title>
        <authorList>
            <person name="Barry K."/>
            <person name="Hundley H."/>
            <person name="Shu S."/>
            <person name="Jenkins J."/>
            <person name="Grimwood J."/>
            <person name="Baten A."/>
        </authorList>
    </citation>
    <scope>NUCLEOTIDE SEQUENCE</scope>
    <source>
        <strain evidence="1">CV2-018</strain>
    </source>
</reference>
<protein>
    <submittedName>
        <fullName evidence="1">Uncharacterized protein</fullName>
    </submittedName>
</protein>
<dbReference type="Proteomes" id="UP000806378">
    <property type="component" value="Unassembled WGS sequence"/>
</dbReference>
<evidence type="ECO:0000313" key="1">
    <source>
        <dbReference type="EMBL" id="KAF7848048.1"/>
    </source>
</evidence>
<dbReference type="Gramene" id="rna-gnl|WGS:JABURB|Cocit.L2345.1">
    <property type="protein sequence ID" value="cds-KAF7848048.1"/>
    <property type="gene ID" value="gene-BT93_L2345"/>
</dbReference>
<dbReference type="EMBL" id="MU090335">
    <property type="protein sequence ID" value="KAF7848048.1"/>
    <property type="molecule type" value="Genomic_DNA"/>
</dbReference>
<gene>
    <name evidence="1" type="ORF">BT93_L2345</name>
</gene>
<dbReference type="AlphaFoldDB" id="A0A8T0CK51"/>
<organism evidence="1 2">
    <name type="scientific">Corymbia citriodora subsp. variegata</name>
    <dbReference type="NCBI Taxonomy" id="360336"/>
    <lineage>
        <taxon>Eukaryota</taxon>
        <taxon>Viridiplantae</taxon>
        <taxon>Streptophyta</taxon>
        <taxon>Embryophyta</taxon>
        <taxon>Tracheophyta</taxon>
        <taxon>Spermatophyta</taxon>
        <taxon>Magnoliopsida</taxon>
        <taxon>eudicotyledons</taxon>
        <taxon>Gunneridae</taxon>
        <taxon>Pentapetalae</taxon>
        <taxon>rosids</taxon>
        <taxon>malvids</taxon>
        <taxon>Myrtales</taxon>
        <taxon>Myrtaceae</taxon>
        <taxon>Myrtoideae</taxon>
        <taxon>Eucalypteae</taxon>
        <taxon>Corymbia</taxon>
    </lineage>
</organism>
<evidence type="ECO:0000313" key="2">
    <source>
        <dbReference type="Proteomes" id="UP000806378"/>
    </source>
</evidence>
<keyword evidence="2" id="KW-1185">Reference proteome</keyword>
<proteinExistence type="predicted"/>